<feature type="chain" id="PRO_5001801371" evidence="1">
    <location>
        <begin position="23"/>
        <end position="162"/>
    </location>
</feature>
<dbReference type="AlphaFoldDB" id="A0A085ZJS9"/>
<sequence>MNQRFVLILLFSFCLHVYSQNAQDSIFQGNSISEKLYTKCFENLNQGAIFFEKYPKFKRTDVCDLSHCMLLLSFPEKEVQTAGEDLLRGIATQLYREGNPVYMIDGMESYERAAKENKNLEDDDHLVYINYAECVSPFFLSRAAKIINEETLKLIKQHKKSF</sequence>
<gene>
    <name evidence="2" type="ORF">IW19_03715</name>
</gene>
<evidence type="ECO:0000313" key="3">
    <source>
        <dbReference type="Proteomes" id="UP000028715"/>
    </source>
</evidence>
<organism evidence="2 3">
    <name type="scientific">Flavobacterium reichenbachii</name>
    <dbReference type="NCBI Taxonomy" id="362418"/>
    <lineage>
        <taxon>Bacteria</taxon>
        <taxon>Pseudomonadati</taxon>
        <taxon>Bacteroidota</taxon>
        <taxon>Flavobacteriia</taxon>
        <taxon>Flavobacteriales</taxon>
        <taxon>Flavobacteriaceae</taxon>
        <taxon>Flavobacterium</taxon>
    </lineage>
</organism>
<evidence type="ECO:0000256" key="1">
    <source>
        <dbReference type="SAM" id="SignalP"/>
    </source>
</evidence>
<keyword evidence="1" id="KW-0732">Signal</keyword>
<dbReference type="eggNOG" id="ENOG5030ZE8">
    <property type="taxonomic scope" value="Bacteria"/>
</dbReference>
<reference evidence="2 3" key="1">
    <citation type="submission" date="2014-07" db="EMBL/GenBank/DDBJ databases">
        <title>Genome of Flavobacterium reichenbachii LMG 25512.</title>
        <authorList>
            <person name="Stropko S.J."/>
            <person name="Pipes S.E."/>
            <person name="Newman J.D."/>
        </authorList>
    </citation>
    <scope>NUCLEOTIDE SEQUENCE [LARGE SCALE GENOMIC DNA]</scope>
    <source>
        <strain evidence="2 3">LMG 25512</strain>
    </source>
</reference>
<dbReference type="EMBL" id="JPRL01000001">
    <property type="protein sequence ID" value="KFF04693.1"/>
    <property type="molecule type" value="Genomic_DNA"/>
</dbReference>
<keyword evidence="3" id="KW-1185">Reference proteome</keyword>
<comment type="caution">
    <text evidence="2">The sequence shown here is derived from an EMBL/GenBank/DDBJ whole genome shotgun (WGS) entry which is preliminary data.</text>
</comment>
<evidence type="ECO:0000313" key="2">
    <source>
        <dbReference type="EMBL" id="KFF04693.1"/>
    </source>
</evidence>
<accession>A0A085ZJS9</accession>
<dbReference type="OrthoDB" id="1360319at2"/>
<protein>
    <submittedName>
        <fullName evidence="2">Uncharacterized protein</fullName>
    </submittedName>
</protein>
<dbReference type="Proteomes" id="UP000028715">
    <property type="component" value="Unassembled WGS sequence"/>
</dbReference>
<name>A0A085ZJS9_9FLAO</name>
<feature type="signal peptide" evidence="1">
    <location>
        <begin position="1"/>
        <end position="22"/>
    </location>
</feature>
<dbReference type="STRING" id="362418.IW19_03715"/>
<proteinExistence type="predicted"/>
<dbReference type="RefSeq" id="WP_035681293.1">
    <property type="nucleotide sequence ID" value="NZ_JPRL01000001.1"/>
</dbReference>